<evidence type="ECO:0000313" key="2">
    <source>
        <dbReference type="EMBL" id="CAD8359326.1"/>
    </source>
</evidence>
<dbReference type="AlphaFoldDB" id="A0A7S0FH11"/>
<reference evidence="2" key="1">
    <citation type="submission" date="2021-01" db="EMBL/GenBank/DDBJ databases">
        <authorList>
            <person name="Corre E."/>
            <person name="Pelletier E."/>
            <person name="Niang G."/>
            <person name="Scheremetjew M."/>
            <person name="Finn R."/>
            <person name="Kale V."/>
            <person name="Holt S."/>
            <person name="Cochrane G."/>
            <person name="Meng A."/>
            <person name="Brown T."/>
            <person name="Cohen L."/>
        </authorList>
    </citation>
    <scope>NUCLEOTIDE SEQUENCE</scope>
    <source>
        <strain evidence="2">CCMP3303</strain>
    </source>
</reference>
<name>A0A7S0FH11_9STRA</name>
<feature type="compositionally biased region" description="Basic and acidic residues" evidence="1">
    <location>
        <begin position="1"/>
        <end position="22"/>
    </location>
</feature>
<dbReference type="EMBL" id="HBEJ01000681">
    <property type="protein sequence ID" value="CAD8359326.1"/>
    <property type="molecule type" value="Transcribed_RNA"/>
</dbReference>
<accession>A0A7S0FH11</accession>
<feature type="region of interest" description="Disordered" evidence="1">
    <location>
        <begin position="1"/>
        <end position="25"/>
    </location>
</feature>
<evidence type="ECO:0000256" key="1">
    <source>
        <dbReference type="SAM" id="MobiDB-lite"/>
    </source>
</evidence>
<organism evidence="2">
    <name type="scientific">Minutocellus polymorphus</name>
    <dbReference type="NCBI Taxonomy" id="265543"/>
    <lineage>
        <taxon>Eukaryota</taxon>
        <taxon>Sar</taxon>
        <taxon>Stramenopiles</taxon>
        <taxon>Ochrophyta</taxon>
        <taxon>Bacillariophyta</taxon>
        <taxon>Mediophyceae</taxon>
        <taxon>Cymatosirophycidae</taxon>
        <taxon>Cymatosirales</taxon>
        <taxon>Cymatosiraceae</taxon>
        <taxon>Minutocellus</taxon>
    </lineage>
</organism>
<gene>
    <name evidence="2" type="ORF">MPOL1434_LOCUS418</name>
</gene>
<sequence length="100" mass="11111">MQIENKLARHNEYNENKEDTRKPKGGLGDPFIHFSVIWLSPRGKYTIGISLQCPGETKTQEELCVADRHISEALPCLPTCLSPSSCCTRIPMRPPLAASS</sequence>
<protein>
    <submittedName>
        <fullName evidence="2">Uncharacterized protein</fullName>
    </submittedName>
</protein>
<proteinExistence type="predicted"/>